<organism evidence="3 4">
    <name type="scientific">Candidatus Lambdaproteobacteria bacterium RIFOXYD2_FULL_56_26</name>
    <dbReference type="NCBI Taxonomy" id="1817773"/>
    <lineage>
        <taxon>Bacteria</taxon>
        <taxon>Pseudomonadati</taxon>
        <taxon>Pseudomonadota</taxon>
        <taxon>Candidatus Lambdaproteobacteria</taxon>
    </lineage>
</organism>
<proteinExistence type="predicted"/>
<accession>A0A1F6GUG6</accession>
<feature type="signal peptide" evidence="2">
    <location>
        <begin position="1"/>
        <end position="21"/>
    </location>
</feature>
<gene>
    <name evidence="3" type="ORF">A2557_11790</name>
</gene>
<evidence type="ECO:0000256" key="2">
    <source>
        <dbReference type="SAM" id="SignalP"/>
    </source>
</evidence>
<feature type="chain" id="PRO_5009524783" description="Secreted protein" evidence="2">
    <location>
        <begin position="22"/>
        <end position="96"/>
    </location>
</feature>
<comment type="caution">
    <text evidence="3">The sequence shown here is derived from an EMBL/GenBank/DDBJ whole genome shotgun (WGS) entry which is preliminary data.</text>
</comment>
<reference evidence="3 4" key="1">
    <citation type="journal article" date="2016" name="Nat. Commun.">
        <title>Thousands of microbial genomes shed light on interconnected biogeochemical processes in an aquifer system.</title>
        <authorList>
            <person name="Anantharaman K."/>
            <person name="Brown C.T."/>
            <person name="Hug L.A."/>
            <person name="Sharon I."/>
            <person name="Castelle C.J."/>
            <person name="Probst A.J."/>
            <person name="Thomas B.C."/>
            <person name="Singh A."/>
            <person name="Wilkins M.J."/>
            <person name="Karaoz U."/>
            <person name="Brodie E.L."/>
            <person name="Williams K.H."/>
            <person name="Hubbard S.S."/>
            <person name="Banfield J.F."/>
        </authorList>
    </citation>
    <scope>NUCLEOTIDE SEQUENCE [LARGE SCALE GENOMIC DNA]</scope>
</reference>
<dbReference type="Proteomes" id="UP000177583">
    <property type="component" value="Unassembled WGS sequence"/>
</dbReference>
<evidence type="ECO:0000256" key="1">
    <source>
        <dbReference type="SAM" id="MobiDB-lite"/>
    </source>
</evidence>
<evidence type="ECO:0000313" key="3">
    <source>
        <dbReference type="EMBL" id="OGH01689.1"/>
    </source>
</evidence>
<evidence type="ECO:0000313" key="4">
    <source>
        <dbReference type="Proteomes" id="UP000177583"/>
    </source>
</evidence>
<name>A0A1F6GUG6_9PROT</name>
<dbReference type="EMBL" id="MFNF01000030">
    <property type="protein sequence ID" value="OGH01689.1"/>
    <property type="molecule type" value="Genomic_DNA"/>
</dbReference>
<keyword evidence="2" id="KW-0732">Signal</keyword>
<evidence type="ECO:0008006" key="5">
    <source>
        <dbReference type="Google" id="ProtNLM"/>
    </source>
</evidence>
<protein>
    <recommendedName>
        <fullName evidence="5">Secreted protein</fullName>
    </recommendedName>
</protein>
<dbReference type="AlphaFoldDB" id="A0A1F6GUG6"/>
<feature type="region of interest" description="Disordered" evidence="1">
    <location>
        <begin position="56"/>
        <end position="96"/>
    </location>
</feature>
<sequence length="96" mass="10906">MKKTHLTLALFLAVPGLLVSAPELDWRQTNSGPFQELFLQLEGRQFVLGRYQTVPKPDEWESSHSSGKPRAEKPVYPIPQGDNHERDDETQNPVLP</sequence>